<name>A0A562SHK3_9HYPH</name>
<dbReference type="Proteomes" id="UP000320593">
    <property type="component" value="Unassembled WGS sequence"/>
</dbReference>
<evidence type="ECO:0000256" key="1">
    <source>
        <dbReference type="ARBA" id="ARBA00007074"/>
    </source>
</evidence>
<dbReference type="InterPro" id="IPR038765">
    <property type="entry name" value="Papain-like_cys_pep_sf"/>
</dbReference>
<accession>A0A562SHK3</accession>
<dbReference type="PROSITE" id="PS51935">
    <property type="entry name" value="NLPC_P60"/>
    <property type="match status" value="1"/>
</dbReference>
<dbReference type="RefSeq" id="WP_145346972.1">
    <property type="nucleotide sequence ID" value="NZ_SMLY01000077.1"/>
</dbReference>
<feature type="domain" description="NlpC/P60" evidence="5">
    <location>
        <begin position="160"/>
        <end position="287"/>
    </location>
</feature>
<dbReference type="InterPro" id="IPR051794">
    <property type="entry name" value="PG_Endopeptidase_C40"/>
</dbReference>
<dbReference type="GO" id="GO:0006508">
    <property type="term" value="P:proteolysis"/>
    <property type="evidence" value="ECO:0007669"/>
    <property type="project" value="UniProtKB-KW"/>
</dbReference>
<dbReference type="SUPFAM" id="SSF50044">
    <property type="entry name" value="SH3-domain"/>
    <property type="match status" value="1"/>
</dbReference>
<dbReference type="AlphaFoldDB" id="A0A562SHK3"/>
<evidence type="ECO:0000313" key="7">
    <source>
        <dbReference type="Proteomes" id="UP000320593"/>
    </source>
</evidence>
<evidence type="ECO:0000259" key="5">
    <source>
        <dbReference type="PROSITE" id="PS51935"/>
    </source>
</evidence>
<keyword evidence="7" id="KW-1185">Reference proteome</keyword>
<evidence type="ECO:0000256" key="4">
    <source>
        <dbReference type="ARBA" id="ARBA00022807"/>
    </source>
</evidence>
<keyword evidence="3 6" id="KW-0378">Hydrolase</keyword>
<dbReference type="InterPro" id="IPR041382">
    <property type="entry name" value="SH3_16"/>
</dbReference>
<dbReference type="Gene3D" id="3.90.1720.10">
    <property type="entry name" value="endopeptidase domain like (from Nostoc punctiforme)"/>
    <property type="match status" value="1"/>
</dbReference>
<dbReference type="PANTHER" id="PTHR47359">
    <property type="entry name" value="PEPTIDOGLYCAN DL-ENDOPEPTIDASE CWLO"/>
    <property type="match status" value="1"/>
</dbReference>
<evidence type="ECO:0000256" key="2">
    <source>
        <dbReference type="ARBA" id="ARBA00022670"/>
    </source>
</evidence>
<keyword evidence="2" id="KW-0645">Protease</keyword>
<dbReference type="InterPro" id="IPR036028">
    <property type="entry name" value="SH3-like_dom_sf"/>
</dbReference>
<proteinExistence type="inferred from homology"/>
<reference evidence="6 7" key="1">
    <citation type="submission" date="2019-07" db="EMBL/GenBank/DDBJ databases">
        <title>Genomic Encyclopedia of Archaeal and Bacterial Type Strains, Phase II (KMG-II): from individual species to whole genera.</title>
        <authorList>
            <person name="Goeker M."/>
        </authorList>
    </citation>
    <scope>NUCLEOTIDE SEQUENCE [LARGE SCALE GENOMIC DNA]</scope>
    <source>
        <strain evidence="6 7">ATCC BAA-252</strain>
    </source>
</reference>
<dbReference type="OrthoDB" id="9813368at2"/>
<protein>
    <submittedName>
        <fullName evidence="6">Cell wall-associated NlpC family hydrolase</fullName>
    </submittedName>
</protein>
<comment type="caution">
    <text evidence="6">The sequence shown here is derived from an EMBL/GenBank/DDBJ whole genome shotgun (WGS) entry which is preliminary data.</text>
</comment>
<evidence type="ECO:0000313" key="6">
    <source>
        <dbReference type="EMBL" id="TWI80797.1"/>
    </source>
</evidence>
<dbReference type="Gene3D" id="2.30.30.40">
    <property type="entry name" value="SH3 Domains"/>
    <property type="match status" value="1"/>
</dbReference>
<dbReference type="EMBL" id="VLLF01000011">
    <property type="protein sequence ID" value="TWI80797.1"/>
    <property type="molecule type" value="Genomic_DNA"/>
</dbReference>
<dbReference type="GO" id="GO:0008234">
    <property type="term" value="F:cysteine-type peptidase activity"/>
    <property type="evidence" value="ECO:0007669"/>
    <property type="project" value="UniProtKB-KW"/>
</dbReference>
<comment type="similarity">
    <text evidence="1">Belongs to the peptidase C40 family.</text>
</comment>
<dbReference type="Pfam" id="PF00877">
    <property type="entry name" value="NLPC_P60"/>
    <property type="match status" value="1"/>
</dbReference>
<dbReference type="Pfam" id="PF18348">
    <property type="entry name" value="SH3_16"/>
    <property type="match status" value="1"/>
</dbReference>
<sequence>MAYDRRLHPVRPDIAAESYRGIYEAERYSRGIQRRIVSDKVPMTAKPRLDQPIDTEILYGEGFTVFEETPDGWAWGQLETDGYVGWVPSEALSDMPETGHIVSALRTYRYPMPDLKFPPRGLLSMGARVAVTDRTTVRGLDYAKLSDGSFVVAKHLSPLNGVAGDWVAVAEEFLGTPYLWGGRSSLGLDCSALVQLAAQRAGISVARDSDMQERSAGIPVKFDGCGDGLSRGDLIFWKGHVAIVTGPNKLIHANGYTMTVAFEEVQVALSRIAETEWGDVTSVRRLEAGSN</sequence>
<evidence type="ECO:0000256" key="3">
    <source>
        <dbReference type="ARBA" id="ARBA00022801"/>
    </source>
</evidence>
<dbReference type="SUPFAM" id="SSF54001">
    <property type="entry name" value="Cysteine proteinases"/>
    <property type="match status" value="1"/>
</dbReference>
<gene>
    <name evidence="6" type="ORF">JM93_04011</name>
</gene>
<dbReference type="PANTHER" id="PTHR47359:SF3">
    <property type="entry name" value="NLP_P60 DOMAIN-CONTAINING PROTEIN-RELATED"/>
    <property type="match status" value="1"/>
</dbReference>
<keyword evidence="4" id="KW-0788">Thiol protease</keyword>
<dbReference type="InterPro" id="IPR000064">
    <property type="entry name" value="NLP_P60_dom"/>
</dbReference>
<organism evidence="6 7">
    <name type="scientific">Roseibium hamelinense</name>
    <dbReference type="NCBI Taxonomy" id="150831"/>
    <lineage>
        <taxon>Bacteria</taxon>
        <taxon>Pseudomonadati</taxon>
        <taxon>Pseudomonadota</taxon>
        <taxon>Alphaproteobacteria</taxon>
        <taxon>Hyphomicrobiales</taxon>
        <taxon>Stappiaceae</taxon>
        <taxon>Roseibium</taxon>
    </lineage>
</organism>